<dbReference type="NCBIfam" id="NF005559">
    <property type="entry name" value="PRK07231.1"/>
    <property type="match status" value="1"/>
</dbReference>
<comment type="similarity">
    <text evidence="1">Belongs to the short-chain dehydrogenases/reductases (SDR) family.</text>
</comment>
<keyword evidence="2 4" id="KW-0560">Oxidoreductase</keyword>
<dbReference type="InterPro" id="IPR020904">
    <property type="entry name" value="Sc_DH/Rdtase_CS"/>
</dbReference>
<accession>A0A9E2W6W9</accession>
<reference evidence="4" key="1">
    <citation type="submission" date="2021-06" db="EMBL/GenBank/DDBJ databases">
        <authorList>
            <person name="Huq M.A."/>
        </authorList>
    </citation>
    <scope>NUCLEOTIDE SEQUENCE</scope>
    <source>
        <strain evidence="4">MAH-26</strain>
    </source>
</reference>
<dbReference type="PANTHER" id="PTHR48107">
    <property type="entry name" value="NADPH-DEPENDENT ALDEHYDE REDUCTASE-LIKE PROTEIN, CHLOROPLASTIC-RELATED"/>
    <property type="match status" value="1"/>
</dbReference>
<dbReference type="PROSITE" id="PS00061">
    <property type="entry name" value="ADH_SHORT"/>
    <property type="match status" value="1"/>
</dbReference>
<dbReference type="GO" id="GO:0047936">
    <property type="term" value="F:glucose 1-dehydrogenase [NAD(P)+] activity"/>
    <property type="evidence" value="ECO:0007669"/>
    <property type="project" value="UniProtKB-EC"/>
</dbReference>
<sequence length="288" mass="31618">MPQTIPKKKVRKPQRVEKAQKGKEEKMQPVPVYEKEKIPFRLRGKVAIITGGDSGIGRAIAIAFAKEGADVVICYKKDDVDAKITASEVEKNGRKYLLIGGDVSKENHCQKIIERTIKTFGKIDVLINNAAEQTPQDELKKISAQQLRRTFEVNIFSQFYMSKAVEKYLKKGSSIINTTSVTAYRGSGHLLDYSATKGAILAFTRSLSSYFSDKGIRVNAVAPGPIWTPLIPTTFDAEEVATFGSNVPMKRAGQPVEVAYAYVFLASDDAAYITGQVIHPNGGEIVNG</sequence>
<gene>
    <name evidence="4" type="ORF">KTO63_01260</name>
</gene>
<proteinExistence type="inferred from homology"/>
<dbReference type="PANTHER" id="PTHR48107:SF16">
    <property type="entry name" value="NADPH-DEPENDENT ALDEHYDE REDUCTASE 1, CHLOROPLASTIC"/>
    <property type="match status" value="1"/>
</dbReference>
<evidence type="ECO:0000313" key="4">
    <source>
        <dbReference type="EMBL" id="MBV4355756.1"/>
    </source>
</evidence>
<dbReference type="EMBL" id="JAHSPG010000001">
    <property type="protein sequence ID" value="MBV4355756.1"/>
    <property type="molecule type" value="Genomic_DNA"/>
</dbReference>
<evidence type="ECO:0000256" key="2">
    <source>
        <dbReference type="ARBA" id="ARBA00023002"/>
    </source>
</evidence>
<feature type="compositionally biased region" description="Basic residues" evidence="3">
    <location>
        <begin position="1"/>
        <end position="13"/>
    </location>
</feature>
<feature type="region of interest" description="Disordered" evidence="3">
    <location>
        <begin position="1"/>
        <end position="28"/>
    </location>
</feature>
<dbReference type="RefSeq" id="WP_217789302.1">
    <property type="nucleotide sequence ID" value="NZ_JAHSPG010000001.1"/>
</dbReference>
<dbReference type="AlphaFoldDB" id="A0A9E2W6W9"/>
<organism evidence="4 5">
    <name type="scientific">Pinibacter aurantiacus</name>
    <dbReference type="NCBI Taxonomy" id="2851599"/>
    <lineage>
        <taxon>Bacteria</taxon>
        <taxon>Pseudomonadati</taxon>
        <taxon>Bacteroidota</taxon>
        <taxon>Chitinophagia</taxon>
        <taxon>Chitinophagales</taxon>
        <taxon>Chitinophagaceae</taxon>
        <taxon>Pinibacter</taxon>
    </lineage>
</organism>
<feature type="compositionally biased region" description="Basic and acidic residues" evidence="3">
    <location>
        <begin position="14"/>
        <end position="28"/>
    </location>
</feature>
<evidence type="ECO:0000313" key="5">
    <source>
        <dbReference type="Proteomes" id="UP000812270"/>
    </source>
</evidence>
<dbReference type="EC" id="1.1.1.47" evidence="4"/>
<dbReference type="InterPro" id="IPR002347">
    <property type="entry name" value="SDR_fam"/>
</dbReference>
<dbReference type="FunFam" id="3.40.50.720:FF:000084">
    <property type="entry name" value="Short-chain dehydrogenase reductase"/>
    <property type="match status" value="1"/>
</dbReference>
<keyword evidence="5" id="KW-1185">Reference proteome</keyword>
<evidence type="ECO:0000256" key="1">
    <source>
        <dbReference type="ARBA" id="ARBA00006484"/>
    </source>
</evidence>
<evidence type="ECO:0000256" key="3">
    <source>
        <dbReference type="SAM" id="MobiDB-lite"/>
    </source>
</evidence>
<dbReference type="Proteomes" id="UP000812270">
    <property type="component" value="Unassembled WGS sequence"/>
</dbReference>
<protein>
    <submittedName>
        <fullName evidence="4">Glucose 1-dehydrogenase</fullName>
        <ecNumber evidence="4">1.1.1.47</ecNumber>
    </submittedName>
</protein>
<dbReference type="Pfam" id="PF13561">
    <property type="entry name" value="adh_short_C2"/>
    <property type="match status" value="1"/>
</dbReference>
<comment type="caution">
    <text evidence="4">The sequence shown here is derived from an EMBL/GenBank/DDBJ whole genome shotgun (WGS) entry which is preliminary data.</text>
</comment>
<name>A0A9E2W6W9_9BACT</name>